<keyword evidence="4" id="KW-0233">DNA recombination</keyword>
<feature type="domain" description="Core-binding (CB)" evidence="7">
    <location>
        <begin position="54"/>
        <end position="151"/>
    </location>
</feature>
<evidence type="ECO:0000256" key="3">
    <source>
        <dbReference type="ARBA" id="ARBA00023125"/>
    </source>
</evidence>
<dbReference type="InterPro" id="IPR011010">
    <property type="entry name" value="DNA_brk_join_enz"/>
</dbReference>
<evidence type="ECO:0000313" key="8">
    <source>
        <dbReference type="EMBL" id="TGK20078.1"/>
    </source>
</evidence>
<organism evidence="8 9">
    <name type="scientific">Leptospira fluminis</name>
    <dbReference type="NCBI Taxonomy" id="2484979"/>
    <lineage>
        <taxon>Bacteria</taxon>
        <taxon>Pseudomonadati</taxon>
        <taxon>Spirochaetota</taxon>
        <taxon>Spirochaetia</taxon>
        <taxon>Leptospirales</taxon>
        <taxon>Leptospiraceae</taxon>
        <taxon>Leptospira</taxon>
    </lineage>
</organism>
<dbReference type="Gene3D" id="1.10.150.130">
    <property type="match status" value="1"/>
</dbReference>
<reference evidence="8" key="1">
    <citation type="journal article" date="2019" name="PLoS Negl. Trop. Dis.">
        <title>Revisiting the worldwide diversity of Leptospira species in the environment.</title>
        <authorList>
            <person name="Vincent A.T."/>
            <person name="Schiettekatte O."/>
            <person name="Bourhy P."/>
            <person name="Veyrier F.J."/>
            <person name="Picardeau M."/>
        </authorList>
    </citation>
    <scope>NUCLEOTIDE SEQUENCE [LARGE SCALE GENOMIC DNA]</scope>
    <source>
        <strain evidence="8">SCS5</strain>
    </source>
</reference>
<dbReference type="Proteomes" id="UP000297855">
    <property type="component" value="Unassembled WGS sequence"/>
</dbReference>
<dbReference type="InterPro" id="IPR013762">
    <property type="entry name" value="Integrase-like_cat_sf"/>
</dbReference>
<accession>A0A4R9GQR0</accession>
<dbReference type="InterPro" id="IPR050090">
    <property type="entry name" value="Tyrosine_recombinase_XerCD"/>
</dbReference>
<dbReference type="InterPro" id="IPR004107">
    <property type="entry name" value="Integrase_SAM-like_N"/>
</dbReference>
<dbReference type="RefSeq" id="WP_135812743.1">
    <property type="nucleotide sequence ID" value="NZ_RQEV01000007.1"/>
</dbReference>
<dbReference type="Gene3D" id="1.10.443.10">
    <property type="entry name" value="Intergrase catalytic core"/>
    <property type="match status" value="1"/>
</dbReference>
<gene>
    <name evidence="8" type="ORF">EHO61_06105</name>
</gene>
<evidence type="ECO:0000256" key="1">
    <source>
        <dbReference type="ARBA" id="ARBA00008857"/>
    </source>
</evidence>
<dbReference type="Pfam" id="PF00589">
    <property type="entry name" value="Phage_integrase"/>
    <property type="match status" value="1"/>
</dbReference>
<keyword evidence="9" id="KW-1185">Reference proteome</keyword>
<name>A0A4R9GQR0_9LEPT</name>
<dbReference type="SUPFAM" id="SSF56349">
    <property type="entry name" value="DNA breaking-rejoining enzymes"/>
    <property type="match status" value="1"/>
</dbReference>
<dbReference type="OrthoDB" id="341301at2"/>
<dbReference type="AlphaFoldDB" id="A0A4R9GQR0"/>
<evidence type="ECO:0000259" key="7">
    <source>
        <dbReference type="PROSITE" id="PS51900"/>
    </source>
</evidence>
<dbReference type="PANTHER" id="PTHR30349:SF64">
    <property type="entry name" value="PROPHAGE INTEGRASE INTD-RELATED"/>
    <property type="match status" value="1"/>
</dbReference>
<dbReference type="PANTHER" id="PTHR30349">
    <property type="entry name" value="PHAGE INTEGRASE-RELATED"/>
    <property type="match status" value="1"/>
</dbReference>
<dbReference type="InterPro" id="IPR044068">
    <property type="entry name" value="CB"/>
</dbReference>
<dbReference type="InterPro" id="IPR002104">
    <property type="entry name" value="Integrase_catalytic"/>
</dbReference>
<dbReference type="PROSITE" id="PS51898">
    <property type="entry name" value="TYR_RECOMBINASE"/>
    <property type="match status" value="1"/>
</dbReference>
<evidence type="ECO:0000259" key="6">
    <source>
        <dbReference type="PROSITE" id="PS51898"/>
    </source>
</evidence>
<dbReference type="GO" id="GO:0006310">
    <property type="term" value="P:DNA recombination"/>
    <property type="evidence" value="ECO:0007669"/>
    <property type="project" value="UniProtKB-KW"/>
</dbReference>
<protein>
    <submittedName>
        <fullName evidence="8">Integrase</fullName>
    </submittedName>
</protein>
<proteinExistence type="inferred from homology"/>
<evidence type="ECO:0000256" key="4">
    <source>
        <dbReference type="ARBA" id="ARBA00023172"/>
    </source>
</evidence>
<comment type="similarity">
    <text evidence="1">Belongs to the 'phage' integrase family.</text>
</comment>
<evidence type="ECO:0000256" key="2">
    <source>
        <dbReference type="ARBA" id="ARBA00022908"/>
    </source>
</evidence>
<sequence length="344" mass="39986">MPSLIEIRRIWENGRAIVIVRSSFNSDLVRDFHRHKKATWDPIQKHWKFLFSEPFLSGLVSKYGKRIDADLDILLLPLKTELLRRNYSKKTLKAYFLYNRAFLRSSELNPYHVREEDLRSYLDKILYEKKLASVSMRSLVQSLKFYYNHVIGIPALRSYSSPKRENRIPESLSRLEVSRILNALDNLKHKLLLKICYGAGLRVSELTRLRGIDIDWERKTIRVRQGKGKKDRFSLLPDICREELSEIISRQGQNSWIFQGMVFGKCLSVRSAEKIFSNAKKAANIKKDVSIHDLRHAFAIHLLESGASIKVIQRLLGHASVKTTEIYARITDPNAIRIKSPLDL</sequence>
<keyword evidence="3 5" id="KW-0238">DNA-binding</keyword>
<comment type="caution">
    <text evidence="8">The sequence shown here is derived from an EMBL/GenBank/DDBJ whole genome shotgun (WGS) entry which is preliminary data.</text>
</comment>
<evidence type="ECO:0000313" key="9">
    <source>
        <dbReference type="Proteomes" id="UP000297855"/>
    </source>
</evidence>
<evidence type="ECO:0000256" key="5">
    <source>
        <dbReference type="PROSITE-ProRule" id="PRU01248"/>
    </source>
</evidence>
<keyword evidence="2" id="KW-0229">DNA integration</keyword>
<dbReference type="InterPro" id="IPR010998">
    <property type="entry name" value="Integrase_recombinase_N"/>
</dbReference>
<dbReference type="GO" id="GO:0015074">
    <property type="term" value="P:DNA integration"/>
    <property type="evidence" value="ECO:0007669"/>
    <property type="project" value="UniProtKB-KW"/>
</dbReference>
<dbReference type="GO" id="GO:0003677">
    <property type="term" value="F:DNA binding"/>
    <property type="evidence" value="ECO:0007669"/>
    <property type="project" value="UniProtKB-UniRule"/>
</dbReference>
<feature type="domain" description="Tyr recombinase" evidence="6">
    <location>
        <begin position="167"/>
        <end position="343"/>
    </location>
</feature>
<dbReference type="PROSITE" id="PS51900">
    <property type="entry name" value="CB"/>
    <property type="match status" value="1"/>
</dbReference>
<dbReference type="Pfam" id="PF13495">
    <property type="entry name" value="Phage_int_SAM_4"/>
    <property type="match status" value="1"/>
</dbReference>
<dbReference type="EMBL" id="RQEV01000007">
    <property type="protein sequence ID" value="TGK20078.1"/>
    <property type="molecule type" value="Genomic_DNA"/>
</dbReference>